<protein>
    <submittedName>
        <fullName evidence="2">Uncharacterized protein</fullName>
    </submittedName>
</protein>
<name>A0A6C0F7N3_9ZZZZ</name>
<accession>A0A6C0F7N3</accession>
<dbReference type="EMBL" id="MN738789">
    <property type="protein sequence ID" value="QHT37104.1"/>
    <property type="molecule type" value="Genomic_DNA"/>
</dbReference>
<evidence type="ECO:0000313" key="2">
    <source>
        <dbReference type="EMBL" id="QHT37104.1"/>
    </source>
</evidence>
<keyword evidence="1" id="KW-0175">Coiled coil</keyword>
<proteinExistence type="predicted"/>
<feature type="coiled-coil region" evidence="1">
    <location>
        <begin position="44"/>
        <end position="71"/>
    </location>
</feature>
<organism evidence="2">
    <name type="scientific">viral metagenome</name>
    <dbReference type="NCBI Taxonomy" id="1070528"/>
    <lineage>
        <taxon>unclassified sequences</taxon>
        <taxon>metagenomes</taxon>
        <taxon>organismal metagenomes</taxon>
    </lineage>
</organism>
<evidence type="ECO:0000256" key="1">
    <source>
        <dbReference type="SAM" id="Coils"/>
    </source>
</evidence>
<dbReference type="Gene3D" id="1.20.5.110">
    <property type="match status" value="1"/>
</dbReference>
<sequence>MLLRQNILRHAKRINVSCTSNLPNFDSVTKQTLKMVYKPILDELQKVEIKLHNIETKMDNIEAKIDKLEKLVIMKDNLLIIKEDEIDES</sequence>
<dbReference type="AlphaFoldDB" id="A0A6C0F7N3"/>
<reference evidence="2" key="1">
    <citation type="journal article" date="2020" name="Nature">
        <title>Giant virus diversity and host interactions through global metagenomics.</title>
        <authorList>
            <person name="Schulz F."/>
            <person name="Roux S."/>
            <person name="Paez-Espino D."/>
            <person name="Jungbluth S."/>
            <person name="Walsh D.A."/>
            <person name="Denef V.J."/>
            <person name="McMahon K.D."/>
            <person name="Konstantinidis K.T."/>
            <person name="Eloe-Fadrosh E.A."/>
            <person name="Kyrpides N.C."/>
            <person name="Woyke T."/>
        </authorList>
    </citation>
    <scope>NUCLEOTIDE SEQUENCE</scope>
    <source>
        <strain evidence="2">GVMAG-S-ERX555967-131</strain>
    </source>
</reference>